<dbReference type="RefSeq" id="WP_274924710.1">
    <property type="nucleotide sequence ID" value="NZ_JAKELO010000002.1"/>
</dbReference>
<comment type="similarity">
    <text evidence="1">Belongs to the PhzF family.</text>
</comment>
<evidence type="ECO:0000256" key="2">
    <source>
        <dbReference type="ARBA" id="ARBA00023235"/>
    </source>
</evidence>
<dbReference type="PANTHER" id="PTHR13774">
    <property type="entry name" value="PHENAZINE BIOSYNTHESIS PROTEIN"/>
    <property type="match status" value="1"/>
</dbReference>
<dbReference type="Gene3D" id="3.10.310.10">
    <property type="entry name" value="Diaminopimelate Epimerase, Chain A, domain 1"/>
    <property type="match status" value="2"/>
</dbReference>
<dbReference type="NCBIfam" id="TIGR00654">
    <property type="entry name" value="PhzF_family"/>
    <property type="match status" value="1"/>
</dbReference>
<keyword evidence="4" id="KW-1185">Reference proteome</keyword>
<dbReference type="EMBL" id="JAKELO010000002">
    <property type="protein sequence ID" value="MDE4908075.1"/>
    <property type="molecule type" value="Genomic_DNA"/>
</dbReference>
<accession>A0A9Q4KPU3</accession>
<evidence type="ECO:0000313" key="3">
    <source>
        <dbReference type="EMBL" id="MDE4908075.1"/>
    </source>
</evidence>
<proteinExistence type="inferred from homology"/>
<protein>
    <submittedName>
        <fullName evidence="3">PhzF family phenazine biosynthesis protein</fullName>
    </submittedName>
</protein>
<dbReference type="Proteomes" id="UP001143747">
    <property type="component" value="Unassembled WGS sequence"/>
</dbReference>
<dbReference type="Pfam" id="PF02567">
    <property type="entry name" value="PhzC-PhzF"/>
    <property type="match status" value="1"/>
</dbReference>
<organism evidence="3 4">
    <name type="scientific">Methanogenium marinum</name>
    <dbReference type="NCBI Taxonomy" id="348610"/>
    <lineage>
        <taxon>Archaea</taxon>
        <taxon>Methanobacteriati</taxon>
        <taxon>Methanobacteriota</taxon>
        <taxon>Stenosarchaea group</taxon>
        <taxon>Methanomicrobia</taxon>
        <taxon>Methanomicrobiales</taxon>
        <taxon>Methanomicrobiaceae</taxon>
        <taxon>Methanogenium</taxon>
    </lineage>
</organism>
<dbReference type="PANTHER" id="PTHR13774:SF17">
    <property type="entry name" value="PHENAZINE BIOSYNTHESIS-LIKE DOMAIN-CONTAINING PROTEIN"/>
    <property type="match status" value="1"/>
</dbReference>
<dbReference type="GO" id="GO:0005737">
    <property type="term" value="C:cytoplasm"/>
    <property type="evidence" value="ECO:0007669"/>
    <property type="project" value="TreeGrafter"/>
</dbReference>
<gene>
    <name evidence="3" type="ORF">L0665_05560</name>
</gene>
<sequence>MAGRYFIADAYTSQPFAGNPAGVCITDTPVTDRWMQDVAREMNLSETAFLSKTEDGWDIRWFTPQVEVTLCGHATCAAAHILVQEGEEEEGTDIRFSSRGGPLIAASEPCTSGDTGGSQSLNMGTVTLTFPALPATPAPVPDGLEKALGVPVEDFCISSMDWLVRTGGAMMVEAAEPDMAAIAAMPPRGIILTGAADGGRYDIVSRFFAPKIGIPEDPVTGSAHCVLGPYWQHLTGRNRFHAFQASRRGGELIVEVLEEGKGGDKTEEGTTGRRVILTGNAITVMKGTLT</sequence>
<dbReference type="PIRSF" id="PIRSF016184">
    <property type="entry name" value="PhzC_PhzF"/>
    <property type="match status" value="1"/>
</dbReference>
<evidence type="ECO:0000313" key="4">
    <source>
        <dbReference type="Proteomes" id="UP001143747"/>
    </source>
</evidence>
<name>A0A9Q4KPU3_9EURY</name>
<comment type="caution">
    <text evidence="3">The sequence shown here is derived from an EMBL/GenBank/DDBJ whole genome shotgun (WGS) entry which is preliminary data.</text>
</comment>
<dbReference type="AlphaFoldDB" id="A0A9Q4KPU3"/>
<dbReference type="SUPFAM" id="SSF54506">
    <property type="entry name" value="Diaminopimelate epimerase-like"/>
    <property type="match status" value="1"/>
</dbReference>
<keyword evidence="2" id="KW-0413">Isomerase</keyword>
<dbReference type="InterPro" id="IPR003719">
    <property type="entry name" value="Phenazine_PhzF-like"/>
</dbReference>
<dbReference type="GO" id="GO:0016853">
    <property type="term" value="F:isomerase activity"/>
    <property type="evidence" value="ECO:0007669"/>
    <property type="project" value="UniProtKB-KW"/>
</dbReference>
<evidence type="ECO:0000256" key="1">
    <source>
        <dbReference type="ARBA" id="ARBA00008270"/>
    </source>
</evidence>
<reference evidence="3" key="1">
    <citation type="submission" date="2022-01" db="EMBL/GenBank/DDBJ databases">
        <title>Draft genome of Methanogenium marinum DSM 15558.</title>
        <authorList>
            <person name="Chen S.-C."/>
            <person name="You Y.-T."/>
        </authorList>
    </citation>
    <scope>NUCLEOTIDE SEQUENCE</scope>
    <source>
        <strain evidence="3">DSM 15558</strain>
    </source>
</reference>